<evidence type="ECO:0000313" key="2">
    <source>
        <dbReference type="Proteomes" id="UP001175211"/>
    </source>
</evidence>
<sequence length="548" mass="62768">MQDDINAVSQIPPIKIPNLMQRILDTEQSKKEKRDSTRKMAVYRESIEINAFTEADHDKATNIKVPLQRKYSGRKPIISNSLADIPCADLGIDGLLSHLNTLLQTEYTLTTPSLSSLLQSCISNNYDFGTAYSRLRLGWFTDLTTIREVQRKLEAEDREMREQGLADNQIRTAMPPRRVWDLHSNRVVLYWLILEEPWAISHDWVDKHPRHGVTTPINGGEWPVLIPEDTNLNYIRIELLNLGAEYVWLDILCLRQKGGKREDLRKEEWISDVPTIGNVFRWSEVIVHYLNGLGRVSGPTGFKRNHFDVCNRSCSQKQVSDYMNDGPWDAEQTEEESSRNVNLFVILASMRNRVSTNPVDKVAGLAYLLRSHTLPAYYESQSLEEAWTVLLLLVYPEPGNAVKRWRPSWDQLMTKLPPVDSLHPLSVYRDERMDEDLCDGFCIEKALVRGLAMAEGSDRYGELIAKDVAGIEHGFHITASHMHSIPEDMYTLLIPSHHTIQLPLSCVAGRRLPGERFEKVSVFEMTDSEEVKRLEELGIAVKRRNILV</sequence>
<name>A0AA39JV20_ARMTA</name>
<protein>
    <recommendedName>
        <fullName evidence="3">Heterokaryon incompatibility domain-containing protein</fullName>
    </recommendedName>
</protein>
<reference evidence="1" key="1">
    <citation type="submission" date="2023-06" db="EMBL/GenBank/DDBJ databases">
        <authorList>
            <consortium name="Lawrence Berkeley National Laboratory"/>
            <person name="Ahrendt S."/>
            <person name="Sahu N."/>
            <person name="Indic B."/>
            <person name="Wong-Bajracharya J."/>
            <person name="Merenyi Z."/>
            <person name="Ke H.-M."/>
            <person name="Monk M."/>
            <person name="Kocsube S."/>
            <person name="Drula E."/>
            <person name="Lipzen A."/>
            <person name="Balint B."/>
            <person name="Henrissat B."/>
            <person name="Andreopoulos B."/>
            <person name="Martin F.M."/>
            <person name="Harder C.B."/>
            <person name="Rigling D."/>
            <person name="Ford K.L."/>
            <person name="Foster G.D."/>
            <person name="Pangilinan J."/>
            <person name="Papanicolaou A."/>
            <person name="Barry K."/>
            <person name="LaButti K."/>
            <person name="Viragh M."/>
            <person name="Koriabine M."/>
            <person name="Yan M."/>
            <person name="Riley R."/>
            <person name="Champramary S."/>
            <person name="Plett K.L."/>
            <person name="Tsai I.J."/>
            <person name="Slot J."/>
            <person name="Sipos G."/>
            <person name="Plett J."/>
            <person name="Nagy L.G."/>
            <person name="Grigoriev I.V."/>
        </authorList>
    </citation>
    <scope>NUCLEOTIDE SEQUENCE</scope>
    <source>
        <strain evidence="1">CCBAS 213</strain>
    </source>
</reference>
<proteinExistence type="predicted"/>
<evidence type="ECO:0008006" key="3">
    <source>
        <dbReference type="Google" id="ProtNLM"/>
    </source>
</evidence>
<organism evidence="1 2">
    <name type="scientific">Armillaria tabescens</name>
    <name type="common">Ringless honey mushroom</name>
    <name type="synonym">Agaricus tabescens</name>
    <dbReference type="NCBI Taxonomy" id="1929756"/>
    <lineage>
        <taxon>Eukaryota</taxon>
        <taxon>Fungi</taxon>
        <taxon>Dikarya</taxon>
        <taxon>Basidiomycota</taxon>
        <taxon>Agaricomycotina</taxon>
        <taxon>Agaricomycetes</taxon>
        <taxon>Agaricomycetidae</taxon>
        <taxon>Agaricales</taxon>
        <taxon>Marasmiineae</taxon>
        <taxon>Physalacriaceae</taxon>
        <taxon>Desarmillaria</taxon>
    </lineage>
</organism>
<dbReference type="Proteomes" id="UP001175211">
    <property type="component" value="Unassembled WGS sequence"/>
</dbReference>
<accession>A0AA39JV20</accession>
<evidence type="ECO:0000313" key="1">
    <source>
        <dbReference type="EMBL" id="KAK0449082.1"/>
    </source>
</evidence>
<keyword evidence="2" id="KW-1185">Reference proteome</keyword>
<gene>
    <name evidence="1" type="ORF">EV420DRAFT_1565829</name>
</gene>
<dbReference type="EMBL" id="JAUEPS010000039">
    <property type="protein sequence ID" value="KAK0449082.1"/>
    <property type="molecule type" value="Genomic_DNA"/>
</dbReference>
<comment type="caution">
    <text evidence="1">The sequence shown here is derived from an EMBL/GenBank/DDBJ whole genome shotgun (WGS) entry which is preliminary data.</text>
</comment>
<dbReference type="RefSeq" id="XP_060326797.1">
    <property type="nucleotide sequence ID" value="XM_060474042.1"/>
</dbReference>
<dbReference type="GeneID" id="85357590"/>
<dbReference type="AlphaFoldDB" id="A0AA39JV20"/>